<accession>A0A2S7WSQ7</accession>
<evidence type="ECO:0000259" key="3">
    <source>
        <dbReference type="Pfam" id="PF18962"/>
    </source>
</evidence>
<sequence length="744" mass="79244">MKKQLLLCLCLLITTISVAQTASIDTPPTPTTLEQGEVFTMQGDFDAGAGDSVNGNLAFVLRLYNTTDETFSFVANATVNKNGIQAENDVTSPNITVPATLTPSADLAANMEYRLVISYQRTVAGNFISTLQAVTITEGPNIKYTSLPTEVSSVVGGGLGKGALKTIVTWTNVTPGSTLFNQLRDHTGTQVGGFTVAVGTANGSAELNWGYFGGGTLVAGNVANIYSQYSGVSSIQQENIPVVNTITRWFGGTDTDWATTGNWDNGVPTASLKAVLTDVANEPIIAGSADVLDLTVQENSSLTMNAGSSLIVAGESSGNVTYNRTVNFVSGNLKGWYLMASPVAGQEFNDAYVTANDIAVSGSNRGISTYNTSGNTWSYLQGAASGTFNSGQGYSVKRQTNTGTVSFTGTINTSNSGVDFVLSNADDRFNALGNPYASYISSATLLGNAALSETQTIWVYNQTLGTNGEYEVKTFGDNFIIAPGQGFFVKANVAGGTVNFTEANQSHNADTFQKTTKTEVKLQISVDGYNNYTKLYYLENATKGFDVGYEGERFSASNDSFSIYTELLSDNIGKKYQVQSLPNSGFESMIVPVGVKAEVGKEITFSASASNLPSGTNVYLEDRANNTFTRLDGLNNNLKITLNEALNGTGRFYLHTKSSVLNTNDISLENVSIYKTNASTLKITGLSQGKSNVRLFNILGRRVMNVSFNSNGVKEISLPSLATGVYLVQLETEKGKLNKKIILE</sequence>
<feature type="chain" id="PRO_5015487281" description="Secretion system C-terminal sorting domain-containing protein" evidence="2">
    <location>
        <begin position="20"/>
        <end position="744"/>
    </location>
</feature>
<gene>
    <name evidence="4" type="ORF">BTO18_16275</name>
</gene>
<name>A0A2S7WSQ7_9FLAO</name>
<reference evidence="4 5" key="1">
    <citation type="submission" date="2016-12" db="EMBL/GenBank/DDBJ databases">
        <title>Trade-off between light-utilization and light-protection in marine flavobacteria.</title>
        <authorList>
            <person name="Kumagai Y."/>
            <person name="Yoshizawa S."/>
            <person name="Kogure K."/>
            <person name="Iwasaki W."/>
        </authorList>
    </citation>
    <scope>NUCLEOTIDE SEQUENCE [LARGE SCALE GENOMIC DNA]</scope>
    <source>
        <strain evidence="4 5">NBRC 108759</strain>
    </source>
</reference>
<keyword evidence="5" id="KW-1185">Reference proteome</keyword>
<evidence type="ECO:0000256" key="1">
    <source>
        <dbReference type="ARBA" id="ARBA00022729"/>
    </source>
</evidence>
<proteinExistence type="predicted"/>
<evidence type="ECO:0000256" key="2">
    <source>
        <dbReference type="SAM" id="SignalP"/>
    </source>
</evidence>
<evidence type="ECO:0000313" key="5">
    <source>
        <dbReference type="Proteomes" id="UP000238882"/>
    </source>
</evidence>
<dbReference type="Proteomes" id="UP000238882">
    <property type="component" value="Unassembled WGS sequence"/>
</dbReference>
<keyword evidence="1 2" id="KW-0732">Signal</keyword>
<dbReference type="OrthoDB" id="975384at2"/>
<feature type="domain" description="Secretion system C-terminal sorting" evidence="3">
    <location>
        <begin position="680"/>
        <end position="742"/>
    </location>
</feature>
<dbReference type="InterPro" id="IPR026444">
    <property type="entry name" value="Secre_tail"/>
</dbReference>
<dbReference type="EMBL" id="MSCN01000001">
    <property type="protein sequence ID" value="PQJ80635.1"/>
    <property type="molecule type" value="Genomic_DNA"/>
</dbReference>
<dbReference type="RefSeq" id="WP_105017237.1">
    <property type="nucleotide sequence ID" value="NZ_MSCN01000001.1"/>
</dbReference>
<dbReference type="NCBIfam" id="TIGR04183">
    <property type="entry name" value="Por_Secre_tail"/>
    <property type="match status" value="1"/>
</dbReference>
<dbReference type="Pfam" id="PF18962">
    <property type="entry name" value="Por_Secre_tail"/>
    <property type="match status" value="1"/>
</dbReference>
<organism evidence="4 5">
    <name type="scientific">Polaribacter porphyrae</name>
    <dbReference type="NCBI Taxonomy" id="1137780"/>
    <lineage>
        <taxon>Bacteria</taxon>
        <taxon>Pseudomonadati</taxon>
        <taxon>Bacteroidota</taxon>
        <taxon>Flavobacteriia</taxon>
        <taxon>Flavobacteriales</taxon>
        <taxon>Flavobacteriaceae</taxon>
    </lineage>
</organism>
<dbReference type="AlphaFoldDB" id="A0A2S7WSQ7"/>
<protein>
    <recommendedName>
        <fullName evidence="3">Secretion system C-terminal sorting domain-containing protein</fullName>
    </recommendedName>
</protein>
<evidence type="ECO:0000313" key="4">
    <source>
        <dbReference type="EMBL" id="PQJ80635.1"/>
    </source>
</evidence>
<comment type="caution">
    <text evidence="4">The sequence shown here is derived from an EMBL/GenBank/DDBJ whole genome shotgun (WGS) entry which is preliminary data.</text>
</comment>
<feature type="signal peptide" evidence="2">
    <location>
        <begin position="1"/>
        <end position="19"/>
    </location>
</feature>